<accession>A0A4T0X2T4</accession>
<dbReference type="AlphaFoldDB" id="A0A4T0X2T4"/>
<sequence length="169" mass="19518">MDKLTLPIPGLDDKSKKDKRDISSVSFQVPLKPPHNSSNPYAQMTFPMKGSPQISSSARGRQKVRLKPHHSALDWEQYKQNNNVKNIDPTYFPLRISKIELAKHNQIDDCWMALGGKIYNISKYLDYHPGGAEILLKHAGRDCTSLFMKYHRWVNYERILDQCFIGFLV</sequence>
<dbReference type="GO" id="GO:0020037">
    <property type="term" value="F:heme binding"/>
    <property type="evidence" value="ECO:0007669"/>
    <property type="project" value="UniProtKB-UniRule"/>
</dbReference>
<comment type="similarity">
    <text evidence="4">Belongs to the cytochrome b5 family.</text>
</comment>
<evidence type="ECO:0000256" key="1">
    <source>
        <dbReference type="ARBA" id="ARBA00022617"/>
    </source>
</evidence>
<evidence type="ECO:0000256" key="4">
    <source>
        <dbReference type="RuleBase" id="RU362121"/>
    </source>
</evidence>
<dbReference type="PROSITE" id="PS50255">
    <property type="entry name" value="CYTOCHROME_B5_2"/>
    <property type="match status" value="1"/>
</dbReference>
<reference evidence="7 8" key="1">
    <citation type="journal article" date="2019" name="Front. Genet.">
        <title>Whole-Genome Sequencing of the Opportunistic Yeast Pathogen Candida inconspicua Uncovers Its Hybrid Origin.</title>
        <authorList>
            <person name="Mixao V."/>
            <person name="Hansen A.P."/>
            <person name="Saus E."/>
            <person name="Boekhout T."/>
            <person name="Lass-Florl C."/>
            <person name="Gabaldon T."/>
        </authorList>
    </citation>
    <scope>NUCLEOTIDE SEQUENCE [LARGE SCALE GENOMIC DNA]</scope>
    <source>
        <strain evidence="7 8">CBS 180</strain>
    </source>
</reference>
<dbReference type="STRING" id="52247.A0A4T0X2T4"/>
<dbReference type="EMBL" id="SELW01000280">
    <property type="protein sequence ID" value="TID29627.1"/>
    <property type="molecule type" value="Genomic_DNA"/>
</dbReference>
<evidence type="ECO:0000256" key="2">
    <source>
        <dbReference type="ARBA" id="ARBA00022723"/>
    </source>
</evidence>
<gene>
    <name evidence="7" type="ORF">CANINC_001746</name>
</gene>
<dbReference type="InterPro" id="IPR018506">
    <property type="entry name" value="Cyt_B5_heme-BS"/>
</dbReference>
<dbReference type="Proteomes" id="UP000307173">
    <property type="component" value="Unassembled WGS sequence"/>
</dbReference>
<dbReference type="OrthoDB" id="432299at2759"/>
<comment type="caution">
    <text evidence="7">The sequence shown here is derived from an EMBL/GenBank/DDBJ whole genome shotgun (WGS) entry which is preliminary data.</text>
</comment>
<dbReference type="PANTHER" id="PTHR46237:SF1">
    <property type="entry name" value="CYTOCHROME B5 REDUCTASE 4"/>
    <property type="match status" value="1"/>
</dbReference>
<dbReference type="FunFam" id="3.10.120.10:FF:000001">
    <property type="entry name" value="Cytochrome b5 reductase 4"/>
    <property type="match status" value="1"/>
</dbReference>
<keyword evidence="8" id="KW-1185">Reference proteome</keyword>
<keyword evidence="2 4" id="KW-0479">Metal-binding</keyword>
<feature type="domain" description="Cytochrome b5 heme-binding" evidence="6">
    <location>
        <begin position="93"/>
        <end position="169"/>
    </location>
</feature>
<organism evidence="7 8">
    <name type="scientific">Pichia inconspicua</name>
    <dbReference type="NCBI Taxonomy" id="52247"/>
    <lineage>
        <taxon>Eukaryota</taxon>
        <taxon>Fungi</taxon>
        <taxon>Dikarya</taxon>
        <taxon>Ascomycota</taxon>
        <taxon>Saccharomycotina</taxon>
        <taxon>Pichiomycetes</taxon>
        <taxon>Pichiales</taxon>
        <taxon>Pichiaceae</taxon>
        <taxon>Pichia</taxon>
    </lineage>
</organism>
<evidence type="ECO:0000259" key="6">
    <source>
        <dbReference type="PROSITE" id="PS50255"/>
    </source>
</evidence>
<dbReference type="Gene3D" id="3.10.120.10">
    <property type="entry name" value="Cytochrome b5-like heme/steroid binding domain"/>
    <property type="match status" value="1"/>
</dbReference>
<dbReference type="InterPro" id="IPR051872">
    <property type="entry name" value="Cytochrome_b5/Flavoprotein_Rdt"/>
</dbReference>
<dbReference type="GO" id="GO:0046872">
    <property type="term" value="F:metal ion binding"/>
    <property type="evidence" value="ECO:0007669"/>
    <property type="project" value="UniProtKB-UniRule"/>
</dbReference>
<feature type="region of interest" description="Disordered" evidence="5">
    <location>
        <begin position="1"/>
        <end position="38"/>
    </location>
</feature>
<dbReference type="PRINTS" id="PR00363">
    <property type="entry name" value="CYTOCHROMEB5"/>
</dbReference>
<dbReference type="Pfam" id="PF00173">
    <property type="entry name" value="Cyt-b5"/>
    <property type="match status" value="1"/>
</dbReference>
<dbReference type="SUPFAM" id="SSF55856">
    <property type="entry name" value="Cytochrome b5-like heme/steroid binding domain"/>
    <property type="match status" value="1"/>
</dbReference>
<dbReference type="GO" id="GO:0004128">
    <property type="term" value="F:cytochrome-b5 reductase activity, acting on NAD(P)H"/>
    <property type="evidence" value="ECO:0007669"/>
    <property type="project" value="TreeGrafter"/>
</dbReference>
<name>A0A4T0X2T4_9ASCO</name>
<dbReference type="SMART" id="SM01117">
    <property type="entry name" value="Cyt-b5"/>
    <property type="match status" value="1"/>
</dbReference>
<protein>
    <recommendedName>
        <fullName evidence="6">Cytochrome b5 heme-binding domain-containing protein</fullName>
    </recommendedName>
</protein>
<evidence type="ECO:0000313" key="7">
    <source>
        <dbReference type="EMBL" id="TID29627.1"/>
    </source>
</evidence>
<dbReference type="PANTHER" id="PTHR46237">
    <property type="entry name" value="CYTOCHROME B5 REDUCTASE 4 FAMILY MEMBER"/>
    <property type="match status" value="1"/>
</dbReference>
<dbReference type="InterPro" id="IPR001199">
    <property type="entry name" value="Cyt_B5-like_heme/steroid-bd"/>
</dbReference>
<evidence type="ECO:0000313" key="8">
    <source>
        <dbReference type="Proteomes" id="UP000307173"/>
    </source>
</evidence>
<proteinExistence type="inferred from homology"/>
<dbReference type="PROSITE" id="PS00191">
    <property type="entry name" value="CYTOCHROME_B5_1"/>
    <property type="match status" value="1"/>
</dbReference>
<dbReference type="GO" id="GO:0005737">
    <property type="term" value="C:cytoplasm"/>
    <property type="evidence" value="ECO:0007669"/>
    <property type="project" value="TreeGrafter"/>
</dbReference>
<keyword evidence="1 4" id="KW-0349">Heme</keyword>
<evidence type="ECO:0000256" key="5">
    <source>
        <dbReference type="SAM" id="MobiDB-lite"/>
    </source>
</evidence>
<keyword evidence="3 4" id="KW-0408">Iron</keyword>
<dbReference type="InterPro" id="IPR036400">
    <property type="entry name" value="Cyt_B5-like_heme/steroid_sf"/>
</dbReference>
<evidence type="ECO:0000256" key="3">
    <source>
        <dbReference type="ARBA" id="ARBA00023004"/>
    </source>
</evidence>
<feature type="compositionally biased region" description="Basic and acidic residues" evidence="5">
    <location>
        <begin position="11"/>
        <end position="22"/>
    </location>
</feature>